<dbReference type="InParanoid" id="G4Z2G6"/>
<keyword evidence="2" id="KW-1185">Reference proteome</keyword>
<proteinExistence type="predicted"/>
<feature type="non-terminal residue" evidence="1">
    <location>
        <position position="1"/>
    </location>
</feature>
<dbReference type="RefSeq" id="XP_009522724.1">
    <property type="nucleotide sequence ID" value="XM_009524429.1"/>
</dbReference>
<reference evidence="1 2" key="1">
    <citation type="journal article" date="2006" name="Science">
        <title>Phytophthora genome sequences uncover evolutionary origins and mechanisms of pathogenesis.</title>
        <authorList>
            <person name="Tyler B.M."/>
            <person name="Tripathy S."/>
            <person name="Zhang X."/>
            <person name="Dehal P."/>
            <person name="Jiang R.H."/>
            <person name="Aerts A."/>
            <person name="Arredondo F.D."/>
            <person name="Baxter L."/>
            <person name="Bensasson D."/>
            <person name="Beynon J.L."/>
            <person name="Chapman J."/>
            <person name="Damasceno C.M."/>
            <person name="Dorrance A.E."/>
            <person name="Dou D."/>
            <person name="Dickerman A.W."/>
            <person name="Dubchak I.L."/>
            <person name="Garbelotto M."/>
            <person name="Gijzen M."/>
            <person name="Gordon S.G."/>
            <person name="Govers F."/>
            <person name="Grunwald N.J."/>
            <person name="Huang W."/>
            <person name="Ivors K.L."/>
            <person name="Jones R.W."/>
            <person name="Kamoun S."/>
            <person name="Krampis K."/>
            <person name="Lamour K.H."/>
            <person name="Lee M.K."/>
            <person name="McDonald W.H."/>
            <person name="Medina M."/>
            <person name="Meijer H.J."/>
            <person name="Nordberg E.K."/>
            <person name="Maclean D.J."/>
            <person name="Ospina-Giraldo M.D."/>
            <person name="Morris P.F."/>
            <person name="Phuntumart V."/>
            <person name="Putnam N.H."/>
            <person name="Rash S."/>
            <person name="Rose J.K."/>
            <person name="Sakihama Y."/>
            <person name="Salamov A.A."/>
            <person name="Savidor A."/>
            <person name="Scheuring C.F."/>
            <person name="Smith B.M."/>
            <person name="Sobral B.W."/>
            <person name="Terry A."/>
            <person name="Torto-Alalibo T.A."/>
            <person name="Win J."/>
            <person name="Xu Z."/>
            <person name="Zhang H."/>
            <person name="Grigoriev I.V."/>
            <person name="Rokhsar D.S."/>
            <person name="Boore J.L."/>
        </authorList>
    </citation>
    <scope>NUCLEOTIDE SEQUENCE [LARGE SCALE GENOMIC DNA]</scope>
    <source>
        <strain evidence="1 2">P6497</strain>
    </source>
</reference>
<evidence type="ECO:0000313" key="2">
    <source>
        <dbReference type="Proteomes" id="UP000002640"/>
    </source>
</evidence>
<accession>G4Z2G6</accession>
<gene>
    <name evidence="1" type="ORF">PHYSODRAFT_490153</name>
</gene>
<dbReference type="AlphaFoldDB" id="G4Z2G6"/>
<protein>
    <submittedName>
        <fullName evidence="1">Uncharacterized protein</fullName>
    </submittedName>
</protein>
<sequence length="49" mass="5705">FNEIVHKLWEAYAPRVKTWSTETPEAAEWAKVMQFKLKNHVVVNTSTST</sequence>
<name>G4Z2G6_PHYSP</name>
<dbReference type="KEGG" id="psoj:PHYSODRAFT_490153"/>
<dbReference type="Proteomes" id="UP000002640">
    <property type="component" value="Unassembled WGS sequence"/>
</dbReference>
<dbReference type="GeneID" id="20656523"/>
<evidence type="ECO:0000313" key="1">
    <source>
        <dbReference type="EMBL" id="EGZ20007.1"/>
    </source>
</evidence>
<dbReference type="EMBL" id="JH159153">
    <property type="protein sequence ID" value="EGZ20007.1"/>
    <property type="molecule type" value="Genomic_DNA"/>
</dbReference>
<organism evidence="1 2">
    <name type="scientific">Phytophthora sojae (strain P6497)</name>
    <name type="common">Soybean stem and root rot agent</name>
    <name type="synonym">Phytophthora megasperma f. sp. glycines</name>
    <dbReference type="NCBI Taxonomy" id="1094619"/>
    <lineage>
        <taxon>Eukaryota</taxon>
        <taxon>Sar</taxon>
        <taxon>Stramenopiles</taxon>
        <taxon>Oomycota</taxon>
        <taxon>Peronosporomycetes</taxon>
        <taxon>Peronosporales</taxon>
        <taxon>Peronosporaceae</taxon>
        <taxon>Phytophthora</taxon>
    </lineage>
</organism>